<feature type="non-terminal residue" evidence="1">
    <location>
        <position position="798"/>
    </location>
</feature>
<reference evidence="1" key="1">
    <citation type="journal article" date="2020" name="Stud. Mycol.">
        <title>101 Dothideomycetes genomes: a test case for predicting lifestyles and emergence of pathogens.</title>
        <authorList>
            <person name="Haridas S."/>
            <person name="Albert R."/>
            <person name="Binder M."/>
            <person name="Bloem J."/>
            <person name="Labutti K."/>
            <person name="Salamov A."/>
            <person name="Andreopoulos B."/>
            <person name="Baker S."/>
            <person name="Barry K."/>
            <person name="Bills G."/>
            <person name="Bluhm B."/>
            <person name="Cannon C."/>
            <person name="Castanera R."/>
            <person name="Culley D."/>
            <person name="Daum C."/>
            <person name="Ezra D."/>
            <person name="Gonzalez J."/>
            <person name="Henrissat B."/>
            <person name="Kuo A."/>
            <person name="Liang C."/>
            <person name="Lipzen A."/>
            <person name="Lutzoni F."/>
            <person name="Magnuson J."/>
            <person name="Mondo S."/>
            <person name="Nolan M."/>
            <person name="Ohm R."/>
            <person name="Pangilinan J."/>
            <person name="Park H.-J."/>
            <person name="Ramirez L."/>
            <person name="Alfaro M."/>
            <person name="Sun H."/>
            <person name="Tritt A."/>
            <person name="Yoshinaga Y."/>
            <person name="Zwiers L.-H."/>
            <person name="Turgeon B."/>
            <person name="Goodwin S."/>
            <person name="Spatafora J."/>
            <person name="Crous P."/>
            <person name="Grigoriev I."/>
        </authorList>
    </citation>
    <scope>NUCLEOTIDE SEQUENCE</scope>
    <source>
        <strain evidence="1">CBS 525.71</strain>
    </source>
</reference>
<name>A0ACB6S332_9PLEO</name>
<organism evidence="1 2">
    <name type="scientific">Macroventuria anomochaeta</name>
    <dbReference type="NCBI Taxonomy" id="301207"/>
    <lineage>
        <taxon>Eukaryota</taxon>
        <taxon>Fungi</taxon>
        <taxon>Dikarya</taxon>
        <taxon>Ascomycota</taxon>
        <taxon>Pezizomycotina</taxon>
        <taxon>Dothideomycetes</taxon>
        <taxon>Pleosporomycetidae</taxon>
        <taxon>Pleosporales</taxon>
        <taxon>Pleosporineae</taxon>
        <taxon>Didymellaceae</taxon>
        <taxon>Macroventuria</taxon>
    </lineage>
</organism>
<gene>
    <name evidence="1" type="ORF">BU25DRAFT_409679</name>
</gene>
<protein>
    <submittedName>
        <fullName evidence="1">Uncharacterized protein</fullName>
    </submittedName>
</protein>
<evidence type="ECO:0000313" key="1">
    <source>
        <dbReference type="EMBL" id="KAF2628650.1"/>
    </source>
</evidence>
<dbReference type="Proteomes" id="UP000799754">
    <property type="component" value="Unassembled WGS sequence"/>
</dbReference>
<comment type="caution">
    <text evidence="1">The sequence shown here is derived from an EMBL/GenBank/DDBJ whole genome shotgun (WGS) entry which is preliminary data.</text>
</comment>
<sequence length="798" mass="88458">MTPRTRTSNKDANYKIYYSKKVPKQVYFPHKKKTVRRPESAEQDGVEKRQMNFLPKKMRQQKSEAEEGTEGEKTEEESIMQEAATEETAKSTPVNRRRSKKRNSNDVGEGSVSDEEPVTTSSKRRRRTTAPKEEPSRTLRRQSTMTQLADGRRPSISADEPDFKLVKRRSRVSWGGVGTERERDKKQRTLTQMIPGMGRLSKKELEEMSDLDAELEEDQTSNDVVSQSLIEQGLLELDGPTHGAAAVQQSGDAEDDSAKVREENEHDLPIVMQEQASVIIQSIEGMAEDDDEEDYQPTQFIEAPSRRTRQTPRRTATRQPSSKADRPEKSAKSRFNLLSTPEKRRIFEIPSSQSPAESVLSTQTSPQKSNRSILRQCTTNMTIVAETPSKRRQVTFQEHTVQRAPPASLRKFESTIQDSEDEEGSDIGDDITEQDQMDGANQSMHGQAIGADTQAVLQQIDLACANEDDNLHLDSRGSSGEPEEPSVRQRPHQSSPELGESWAPVIYDDDGPGYGSYRSAHSGSKSQSLRDADASKESLPVLDQTNEISQLDMTTQLVPADNIPSTPPMIQPQPDEDLPSTPMVIGDKSSEEEDAEPEPTPPRTVQRIVPQPLSTLLHQSTDLDGESVQVPRSPSADRETQQSHSSKAEQQLQSEWLSYSQYVHARAPNSSSMHAAADAFSCNATPQLLRTGALVASSARVQHSQATTVDEVTPRKNRTQRVVSANTTPHRISKSQPFVSPEKPPSLFIPSSFPSPSRAAMGGWSSPVMARTQNGYGSSQVLGSLEDFSIPLPPPVED</sequence>
<accession>A0ACB6S332</accession>
<proteinExistence type="predicted"/>
<keyword evidence="2" id="KW-1185">Reference proteome</keyword>
<evidence type="ECO:0000313" key="2">
    <source>
        <dbReference type="Proteomes" id="UP000799754"/>
    </source>
</evidence>
<dbReference type="EMBL" id="MU006712">
    <property type="protein sequence ID" value="KAF2628650.1"/>
    <property type="molecule type" value="Genomic_DNA"/>
</dbReference>